<dbReference type="RefSeq" id="WP_078746073.1">
    <property type="nucleotide sequence ID" value="NZ_FUXG01000019.1"/>
</dbReference>
<keyword evidence="4 6" id="KW-1133">Transmembrane helix</keyword>
<name>A0A1T4RRD4_9GAMM</name>
<evidence type="ECO:0000256" key="2">
    <source>
        <dbReference type="ARBA" id="ARBA00022475"/>
    </source>
</evidence>
<evidence type="ECO:0000313" key="7">
    <source>
        <dbReference type="EMBL" id="OPX54693.1"/>
    </source>
</evidence>
<protein>
    <submittedName>
        <fullName evidence="7">Murein hydrolase regulator LrgA</fullName>
    </submittedName>
</protein>
<feature type="transmembrane region" description="Helical" evidence="6">
    <location>
        <begin position="58"/>
        <end position="78"/>
    </location>
</feature>
<keyword evidence="8" id="KW-1185">Reference proteome</keyword>
<sequence length="120" mass="12876">MLFGLLILLSCQFIGELIVRYFELPFPSPVVGMVLLLTALIVNKGVPSGVRQASEGLLSYLALLFVPAGVGLMVHYQLIAKDGLTILTALILSTAITLLVTGGMLNKLVKKKQVEDGLHD</sequence>
<dbReference type="PANTHER" id="PTHR33931:SF2">
    <property type="entry name" value="HOLIN-LIKE PROTEIN CIDA"/>
    <property type="match status" value="1"/>
</dbReference>
<proteinExistence type="predicted"/>
<keyword evidence="3 6" id="KW-0812">Transmembrane</keyword>
<evidence type="ECO:0000256" key="3">
    <source>
        <dbReference type="ARBA" id="ARBA00022692"/>
    </source>
</evidence>
<dbReference type="Pfam" id="PF03788">
    <property type="entry name" value="LrgA"/>
    <property type="match status" value="1"/>
</dbReference>
<dbReference type="PANTHER" id="PTHR33931">
    <property type="entry name" value="HOLIN-LIKE PROTEIN CIDA-RELATED"/>
    <property type="match status" value="1"/>
</dbReference>
<evidence type="ECO:0000256" key="1">
    <source>
        <dbReference type="ARBA" id="ARBA00004651"/>
    </source>
</evidence>
<organism evidence="7 8">
    <name type="scientific">Oceanospirillum multiglobuliferum</name>
    <dbReference type="NCBI Taxonomy" id="64969"/>
    <lineage>
        <taxon>Bacteria</taxon>
        <taxon>Pseudomonadati</taxon>
        <taxon>Pseudomonadota</taxon>
        <taxon>Gammaproteobacteria</taxon>
        <taxon>Oceanospirillales</taxon>
        <taxon>Oceanospirillaceae</taxon>
        <taxon>Oceanospirillum</taxon>
    </lineage>
</organism>
<accession>A0A1T4RRD4</accession>
<evidence type="ECO:0000256" key="5">
    <source>
        <dbReference type="ARBA" id="ARBA00023136"/>
    </source>
</evidence>
<dbReference type="InterPro" id="IPR005538">
    <property type="entry name" value="LrgA/CidA"/>
</dbReference>
<evidence type="ECO:0000256" key="4">
    <source>
        <dbReference type="ARBA" id="ARBA00022989"/>
    </source>
</evidence>
<comment type="caution">
    <text evidence="7">The sequence shown here is derived from an EMBL/GenBank/DDBJ whole genome shotgun (WGS) entry which is preliminary data.</text>
</comment>
<evidence type="ECO:0000313" key="8">
    <source>
        <dbReference type="Proteomes" id="UP000191418"/>
    </source>
</evidence>
<dbReference type="GO" id="GO:0016787">
    <property type="term" value="F:hydrolase activity"/>
    <property type="evidence" value="ECO:0007669"/>
    <property type="project" value="UniProtKB-KW"/>
</dbReference>
<dbReference type="GO" id="GO:0005886">
    <property type="term" value="C:plasma membrane"/>
    <property type="evidence" value="ECO:0007669"/>
    <property type="project" value="UniProtKB-SubCell"/>
</dbReference>
<feature type="transmembrane region" description="Helical" evidence="6">
    <location>
        <begin position="29"/>
        <end position="46"/>
    </location>
</feature>
<dbReference type="AlphaFoldDB" id="A0A1T4RRD4"/>
<keyword evidence="5 6" id="KW-0472">Membrane</keyword>
<keyword evidence="7" id="KW-0378">Hydrolase</keyword>
<dbReference type="STRING" id="64969.SAMN02745127_02530"/>
<dbReference type="OrthoDB" id="385012at2"/>
<gene>
    <name evidence="7" type="ORF">BTE48_13005</name>
</gene>
<comment type="subcellular location">
    <subcellularLocation>
        <location evidence="1">Cell membrane</location>
        <topology evidence="1">Multi-pass membrane protein</topology>
    </subcellularLocation>
</comment>
<reference evidence="7 8" key="1">
    <citation type="submission" date="2017-01" db="EMBL/GenBank/DDBJ databases">
        <title>Genome Sequencing of a Marine Spirillum, Oceanospirillum multiglobuliferum ATCC 33336, from Japan.</title>
        <authorList>
            <person name="Carney J.G."/>
            <person name="Trachtenberg A.M."/>
            <person name="Rheaume B.A."/>
            <person name="Linnane J.D."/>
            <person name="Pitts N.L."/>
            <person name="Mykles D.L."/>
            <person name="Maclea K.S."/>
        </authorList>
    </citation>
    <scope>NUCLEOTIDE SEQUENCE [LARGE SCALE GENOMIC DNA]</scope>
    <source>
        <strain evidence="7 8">ATCC 33336</strain>
    </source>
</reference>
<dbReference type="EMBL" id="MTSM01000020">
    <property type="protein sequence ID" value="OPX54693.1"/>
    <property type="molecule type" value="Genomic_DNA"/>
</dbReference>
<dbReference type="Proteomes" id="UP000191418">
    <property type="component" value="Unassembled WGS sequence"/>
</dbReference>
<feature type="transmembrane region" description="Helical" evidence="6">
    <location>
        <begin position="84"/>
        <end position="105"/>
    </location>
</feature>
<keyword evidence="2" id="KW-1003">Cell membrane</keyword>
<evidence type="ECO:0000256" key="6">
    <source>
        <dbReference type="SAM" id="Phobius"/>
    </source>
</evidence>